<evidence type="ECO:0000313" key="1">
    <source>
        <dbReference type="EMBL" id="KAG7171799.1"/>
    </source>
</evidence>
<dbReference type="EMBL" id="JAHLQT010011632">
    <property type="protein sequence ID" value="KAG7171799.1"/>
    <property type="molecule type" value="Genomic_DNA"/>
</dbReference>
<evidence type="ECO:0000313" key="2">
    <source>
        <dbReference type="Proteomes" id="UP000747542"/>
    </source>
</evidence>
<dbReference type="Proteomes" id="UP000747542">
    <property type="component" value="Unassembled WGS sequence"/>
</dbReference>
<feature type="non-terminal residue" evidence="1">
    <location>
        <position position="139"/>
    </location>
</feature>
<protein>
    <submittedName>
        <fullName evidence="1">Uncharacterized protein</fullName>
    </submittedName>
</protein>
<organism evidence="1 2">
    <name type="scientific">Homarus americanus</name>
    <name type="common">American lobster</name>
    <dbReference type="NCBI Taxonomy" id="6706"/>
    <lineage>
        <taxon>Eukaryota</taxon>
        <taxon>Metazoa</taxon>
        <taxon>Ecdysozoa</taxon>
        <taxon>Arthropoda</taxon>
        <taxon>Crustacea</taxon>
        <taxon>Multicrustacea</taxon>
        <taxon>Malacostraca</taxon>
        <taxon>Eumalacostraca</taxon>
        <taxon>Eucarida</taxon>
        <taxon>Decapoda</taxon>
        <taxon>Pleocyemata</taxon>
        <taxon>Astacidea</taxon>
        <taxon>Nephropoidea</taxon>
        <taxon>Nephropidae</taxon>
        <taxon>Homarus</taxon>
    </lineage>
</organism>
<sequence>VLLTVGVMAVTTFAEEKGNGRSDLVKYTINPGGQVLIKSPENLTHSEYVVECHKVDFTTLKLVPGVTTFPDCDRERFIISTNNTRDIEVCANNKWQDLQNTGTSNGWMKIKYQLLQGVRSTAFQFVVKCSRVSQMNSMK</sequence>
<accession>A0A8J5N265</accession>
<name>A0A8J5N265_HOMAM</name>
<reference evidence="1" key="1">
    <citation type="journal article" date="2021" name="Sci. Adv.">
        <title>The American lobster genome reveals insights on longevity, neural, and immune adaptations.</title>
        <authorList>
            <person name="Polinski J.M."/>
            <person name="Zimin A.V."/>
            <person name="Clark K.F."/>
            <person name="Kohn A.B."/>
            <person name="Sadowski N."/>
            <person name="Timp W."/>
            <person name="Ptitsyn A."/>
            <person name="Khanna P."/>
            <person name="Romanova D.Y."/>
            <person name="Williams P."/>
            <person name="Greenwood S.J."/>
            <person name="Moroz L.L."/>
            <person name="Walt D.R."/>
            <person name="Bodnar A.G."/>
        </authorList>
    </citation>
    <scope>NUCLEOTIDE SEQUENCE</scope>
    <source>
        <strain evidence="1">GMGI-L3</strain>
    </source>
</reference>
<dbReference type="AlphaFoldDB" id="A0A8J5N265"/>
<gene>
    <name evidence="1" type="ORF">Hamer_G000714</name>
</gene>
<keyword evidence="2" id="KW-1185">Reference proteome</keyword>
<proteinExistence type="predicted"/>
<comment type="caution">
    <text evidence="1">The sequence shown here is derived from an EMBL/GenBank/DDBJ whole genome shotgun (WGS) entry which is preliminary data.</text>
</comment>